<gene>
    <name evidence="3" type="ORF">A6V39_00540</name>
</gene>
<dbReference type="RefSeq" id="WP_187149772.1">
    <property type="nucleotide sequence ID" value="NZ_LWUJ01000010.1"/>
</dbReference>
<keyword evidence="2" id="KW-0812">Transmembrane</keyword>
<feature type="compositionally biased region" description="Low complexity" evidence="1">
    <location>
        <begin position="138"/>
        <end position="150"/>
    </location>
</feature>
<evidence type="ECO:0000256" key="1">
    <source>
        <dbReference type="SAM" id="MobiDB-lite"/>
    </source>
</evidence>
<dbReference type="Proteomes" id="UP000077623">
    <property type="component" value="Unassembled WGS sequence"/>
</dbReference>
<evidence type="ECO:0000313" key="3">
    <source>
        <dbReference type="EMBL" id="OAL10538.1"/>
    </source>
</evidence>
<name>A0A1A9QE73_9MOLU</name>
<evidence type="ECO:0000313" key="4">
    <source>
        <dbReference type="Proteomes" id="UP000077623"/>
    </source>
</evidence>
<organism evidence="3 4">
    <name type="scientific">Candidatus Mycoplasma haematobovis</name>
    <dbReference type="NCBI Taxonomy" id="432608"/>
    <lineage>
        <taxon>Bacteria</taxon>
        <taxon>Bacillati</taxon>
        <taxon>Mycoplasmatota</taxon>
        <taxon>Mollicutes</taxon>
        <taxon>Mycoplasmataceae</taxon>
        <taxon>Mycoplasma</taxon>
    </lineage>
</organism>
<protein>
    <submittedName>
        <fullName evidence="3">Uncharacterized protein</fullName>
    </submittedName>
</protein>
<dbReference type="AlphaFoldDB" id="A0A1A9QE73"/>
<keyword evidence="2" id="KW-1133">Transmembrane helix</keyword>
<keyword evidence="4" id="KW-1185">Reference proteome</keyword>
<accession>A0A1A9QE73</accession>
<keyword evidence="2" id="KW-0472">Membrane</keyword>
<sequence length="157" mass="17025">MVSKPLLATVAGISTVGGVAVGGYFLIKPYNTDKVVESRDPETSPQSLREMLANKNPLNTREATDDLIWGNLVAKHFESTIDQSKKIQITGLKSPNSENNKNDNIVALKATCENLFVKTENYENDKEMAEMWCTKESSLLKSAPSSSVPAAPGPLPS</sequence>
<feature type="transmembrane region" description="Helical" evidence="2">
    <location>
        <begin position="6"/>
        <end position="27"/>
    </location>
</feature>
<feature type="region of interest" description="Disordered" evidence="1">
    <location>
        <begin position="138"/>
        <end position="157"/>
    </location>
</feature>
<dbReference type="STRING" id="432608.A6V39_00540"/>
<comment type="caution">
    <text evidence="3">The sequence shown here is derived from an EMBL/GenBank/DDBJ whole genome shotgun (WGS) entry which is preliminary data.</text>
</comment>
<proteinExistence type="predicted"/>
<evidence type="ECO:0000256" key="2">
    <source>
        <dbReference type="SAM" id="Phobius"/>
    </source>
</evidence>
<reference evidence="4" key="1">
    <citation type="submission" date="2016-04" db="EMBL/GenBank/DDBJ databases">
        <authorList>
            <person name="Quiroz-Castaneda R.E."/>
            <person name="Martinez-Ocampo F."/>
        </authorList>
    </citation>
    <scope>NUCLEOTIDE SEQUENCE [LARGE SCALE GENOMIC DNA]</scope>
    <source>
        <strain evidence="4">INIFAP01</strain>
    </source>
</reference>
<dbReference type="EMBL" id="LWUJ01000010">
    <property type="protein sequence ID" value="OAL10538.1"/>
    <property type="molecule type" value="Genomic_DNA"/>
</dbReference>